<gene>
    <name evidence="4" type="ORF">RI129_006656</name>
</gene>
<dbReference type="EMBL" id="JAVRBK010000004">
    <property type="protein sequence ID" value="KAK5645356.1"/>
    <property type="molecule type" value="Genomic_DNA"/>
</dbReference>
<dbReference type="PROSITE" id="PS50889">
    <property type="entry name" value="S4"/>
    <property type="match status" value="1"/>
</dbReference>
<evidence type="ECO:0000259" key="3">
    <source>
        <dbReference type="Pfam" id="PF25818"/>
    </source>
</evidence>
<proteinExistence type="predicted"/>
<feature type="region of interest" description="Disordered" evidence="2">
    <location>
        <begin position="56"/>
        <end position="77"/>
    </location>
</feature>
<dbReference type="AlphaFoldDB" id="A0AAN7VGS6"/>
<dbReference type="GO" id="GO:0005739">
    <property type="term" value="C:mitochondrion"/>
    <property type="evidence" value="ECO:0007669"/>
    <property type="project" value="TreeGrafter"/>
</dbReference>
<evidence type="ECO:0000313" key="5">
    <source>
        <dbReference type="Proteomes" id="UP001329430"/>
    </source>
</evidence>
<feature type="compositionally biased region" description="Acidic residues" evidence="2">
    <location>
        <begin position="66"/>
        <end position="77"/>
    </location>
</feature>
<comment type="caution">
    <text evidence="4">The sequence shown here is derived from an EMBL/GenBank/DDBJ whole genome shotgun (WGS) entry which is preliminary data.</text>
</comment>
<reference evidence="4 5" key="1">
    <citation type="journal article" date="2024" name="Insects">
        <title>An Improved Chromosome-Level Genome Assembly of the Firefly Pyrocoelia pectoralis.</title>
        <authorList>
            <person name="Fu X."/>
            <person name="Meyer-Rochow V.B."/>
            <person name="Ballantyne L."/>
            <person name="Zhu X."/>
        </authorList>
    </citation>
    <scope>NUCLEOTIDE SEQUENCE [LARGE SCALE GENOMIC DNA]</scope>
    <source>
        <strain evidence="4">XCY_ONT2</strain>
    </source>
</reference>
<evidence type="ECO:0000256" key="2">
    <source>
        <dbReference type="SAM" id="MobiDB-lite"/>
    </source>
</evidence>
<organism evidence="4 5">
    <name type="scientific">Pyrocoelia pectoralis</name>
    <dbReference type="NCBI Taxonomy" id="417401"/>
    <lineage>
        <taxon>Eukaryota</taxon>
        <taxon>Metazoa</taxon>
        <taxon>Ecdysozoa</taxon>
        <taxon>Arthropoda</taxon>
        <taxon>Hexapoda</taxon>
        <taxon>Insecta</taxon>
        <taxon>Pterygota</taxon>
        <taxon>Neoptera</taxon>
        <taxon>Endopterygota</taxon>
        <taxon>Coleoptera</taxon>
        <taxon>Polyphaga</taxon>
        <taxon>Elateriformia</taxon>
        <taxon>Elateroidea</taxon>
        <taxon>Lampyridae</taxon>
        <taxon>Lampyrinae</taxon>
        <taxon>Pyrocoelia</taxon>
    </lineage>
</organism>
<dbReference type="Proteomes" id="UP001329430">
    <property type="component" value="Chromosome 4"/>
</dbReference>
<keyword evidence="5" id="KW-1185">Reference proteome</keyword>
<name>A0AAN7VGS6_9COLE</name>
<evidence type="ECO:0000313" key="4">
    <source>
        <dbReference type="EMBL" id="KAK5645356.1"/>
    </source>
</evidence>
<evidence type="ECO:0000256" key="1">
    <source>
        <dbReference type="PROSITE-ProRule" id="PRU00182"/>
    </source>
</evidence>
<dbReference type="Pfam" id="PF25818">
    <property type="entry name" value="MTRES1_C"/>
    <property type="match status" value="1"/>
</dbReference>
<dbReference type="PANTHER" id="PTHR13633:SF3">
    <property type="entry name" value="MITOCHONDRIAL TRANSCRIPTION RESCUE FACTOR 1"/>
    <property type="match status" value="1"/>
</dbReference>
<sequence>MSFLMKYRNVLKLIARINRPQIIVQSCFYSSLTKLHLPTLTSQNLISSITNTRFKSKGRKQKKEESEDEESESETEDFDSLVVDKQTKVLTLRVSSLRTDVVLKSSLYVSRSKVDEAFYESKIRVNGKKLLKKSDLAQEGDELDIIKSVDITNPNFLNVARVEVLQIVPKGESFSIRVRRCKSLLVENYEDKWTPAS</sequence>
<keyword evidence="1" id="KW-0694">RNA-binding</keyword>
<dbReference type="SUPFAM" id="SSF55174">
    <property type="entry name" value="Alpha-L RNA-binding motif"/>
    <property type="match status" value="1"/>
</dbReference>
<dbReference type="InterPro" id="IPR057896">
    <property type="entry name" value="MTRES1_C"/>
</dbReference>
<dbReference type="GO" id="GO:1903108">
    <property type="term" value="P:regulation of mitochondrial transcription"/>
    <property type="evidence" value="ECO:0007669"/>
    <property type="project" value="TreeGrafter"/>
</dbReference>
<accession>A0AAN7VGS6</accession>
<protein>
    <recommendedName>
        <fullName evidence="3">Mitochondrial transcription rescue factor 1 C-terminal domain-containing protein</fullName>
    </recommendedName>
</protein>
<dbReference type="PANTHER" id="PTHR13633">
    <property type="entry name" value="MITOCHONDRIAL TRANSCRIPTION RESCUE FACTOR 1"/>
    <property type="match status" value="1"/>
</dbReference>
<dbReference type="GO" id="GO:0003723">
    <property type="term" value="F:RNA binding"/>
    <property type="evidence" value="ECO:0007669"/>
    <property type="project" value="UniProtKB-KW"/>
</dbReference>
<feature type="domain" description="Mitochondrial transcription rescue factor 1 C-terminal" evidence="3">
    <location>
        <begin position="93"/>
        <end position="185"/>
    </location>
</feature>